<proteinExistence type="predicted"/>
<dbReference type="PROSITE" id="PS50943">
    <property type="entry name" value="HTH_CROC1"/>
    <property type="match status" value="1"/>
</dbReference>
<dbReference type="PANTHER" id="PTHR46558">
    <property type="entry name" value="TRACRIPTIONAL REGULATORY PROTEIN-RELATED-RELATED"/>
    <property type="match status" value="1"/>
</dbReference>
<dbReference type="PANTHER" id="PTHR46558:SF4">
    <property type="entry name" value="DNA-BIDING PHAGE PROTEIN"/>
    <property type="match status" value="1"/>
</dbReference>
<name>A0A1F5ZGV8_9BACT</name>
<dbReference type="SMART" id="SM00530">
    <property type="entry name" value="HTH_XRE"/>
    <property type="match status" value="1"/>
</dbReference>
<sequence>MKSYTQFKKELLTDREIKRAYDALAPEYAVIQAVIEKRLEKKMTQKELAQKVGTRQSAISRLESGGANPSVRFLQKIASAFGAQLIVGFK</sequence>
<dbReference type="STRING" id="1798370.A2Z00_02795"/>
<reference evidence="3 4" key="1">
    <citation type="journal article" date="2016" name="Nat. Commun.">
        <title>Thousands of microbial genomes shed light on interconnected biogeochemical processes in an aquifer system.</title>
        <authorList>
            <person name="Anantharaman K."/>
            <person name="Brown C.T."/>
            <person name="Hug L.A."/>
            <person name="Sharon I."/>
            <person name="Castelle C.J."/>
            <person name="Probst A.J."/>
            <person name="Thomas B.C."/>
            <person name="Singh A."/>
            <person name="Wilkins M.J."/>
            <person name="Karaoz U."/>
            <person name="Brodie E.L."/>
            <person name="Williams K.H."/>
            <person name="Hubbard S.S."/>
            <person name="Banfield J.F."/>
        </authorList>
    </citation>
    <scope>NUCLEOTIDE SEQUENCE [LARGE SCALE GENOMIC DNA]</scope>
</reference>
<dbReference type="Proteomes" id="UP000177268">
    <property type="component" value="Unassembled WGS sequence"/>
</dbReference>
<evidence type="ECO:0000259" key="2">
    <source>
        <dbReference type="PROSITE" id="PS50943"/>
    </source>
</evidence>
<protein>
    <submittedName>
        <fullName evidence="3">Transcriptional regulator</fullName>
    </submittedName>
</protein>
<evidence type="ECO:0000313" key="4">
    <source>
        <dbReference type="Proteomes" id="UP000177268"/>
    </source>
</evidence>
<dbReference type="Pfam" id="PF01381">
    <property type="entry name" value="HTH_3"/>
    <property type="match status" value="1"/>
</dbReference>
<dbReference type="CDD" id="cd00093">
    <property type="entry name" value="HTH_XRE"/>
    <property type="match status" value="1"/>
</dbReference>
<evidence type="ECO:0000313" key="3">
    <source>
        <dbReference type="EMBL" id="OGG11533.1"/>
    </source>
</evidence>
<dbReference type="AlphaFoldDB" id="A0A1F5ZGV8"/>
<evidence type="ECO:0000256" key="1">
    <source>
        <dbReference type="ARBA" id="ARBA00023125"/>
    </source>
</evidence>
<accession>A0A1F5ZGV8</accession>
<dbReference type="GO" id="GO:0003677">
    <property type="term" value="F:DNA binding"/>
    <property type="evidence" value="ECO:0007669"/>
    <property type="project" value="UniProtKB-KW"/>
</dbReference>
<gene>
    <name evidence="3" type="ORF">A2Z00_02795</name>
</gene>
<dbReference type="InterPro" id="IPR001387">
    <property type="entry name" value="Cro/C1-type_HTH"/>
</dbReference>
<dbReference type="InterPro" id="IPR010982">
    <property type="entry name" value="Lambda_DNA-bd_dom_sf"/>
</dbReference>
<keyword evidence="1" id="KW-0238">DNA-binding</keyword>
<dbReference type="Gene3D" id="1.10.260.40">
    <property type="entry name" value="lambda repressor-like DNA-binding domains"/>
    <property type="match status" value="1"/>
</dbReference>
<comment type="caution">
    <text evidence="3">The sequence shown here is derived from an EMBL/GenBank/DDBJ whole genome shotgun (WGS) entry which is preliminary data.</text>
</comment>
<organism evidence="3 4">
    <name type="scientific">Candidatus Gottesmanbacteria bacterium RBG_13_45_10</name>
    <dbReference type="NCBI Taxonomy" id="1798370"/>
    <lineage>
        <taxon>Bacteria</taxon>
        <taxon>Candidatus Gottesmaniibacteriota</taxon>
    </lineage>
</organism>
<dbReference type="SUPFAM" id="SSF47413">
    <property type="entry name" value="lambda repressor-like DNA-binding domains"/>
    <property type="match status" value="1"/>
</dbReference>
<dbReference type="EMBL" id="MFIZ01000025">
    <property type="protein sequence ID" value="OGG11533.1"/>
    <property type="molecule type" value="Genomic_DNA"/>
</dbReference>
<feature type="domain" description="HTH cro/C1-type" evidence="2">
    <location>
        <begin position="34"/>
        <end position="89"/>
    </location>
</feature>